<evidence type="ECO:0000313" key="13">
    <source>
        <dbReference type="EMBL" id="CAF1033003.1"/>
    </source>
</evidence>
<dbReference type="GO" id="GO:0003950">
    <property type="term" value="F:NAD+ poly-ADP-ribosyltransferase activity"/>
    <property type="evidence" value="ECO:0007669"/>
    <property type="project" value="TreeGrafter"/>
</dbReference>
<evidence type="ECO:0000256" key="8">
    <source>
        <dbReference type="ARBA" id="ARBA00023026"/>
    </source>
</evidence>
<dbReference type="SUPFAM" id="SSF56399">
    <property type="entry name" value="ADP-ribosylation"/>
    <property type="match status" value="1"/>
</dbReference>
<dbReference type="Proteomes" id="UP000663882">
    <property type="component" value="Unassembled WGS sequence"/>
</dbReference>
<dbReference type="GO" id="GO:0005576">
    <property type="term" value="C:extracellular region"/>
    <property type="evidence" value="ECO:0007669"/>
    <property type="project" value="UniProtKB-SubCell"/>
</dbReference>
<dbReference type="PANTHER" id="PTHR10339:SF25">
    <property type="entry name" value="SECRETED EXOENZYME S"/>
    <property type="match status" value="1"/>
</dbReference>
<dbReference type="Proteomes" id="UP000663889">
    <property type="component" value="Unassembled WGS sequence"/>
</dbReference>
<evidence type="ECO:0000256" key="11">
    <source>
        <dbReference type="SAM" id="MobiDB-lite"/>
    </source>
</evidence>
<evidence type="ECO:0000256" key="5">
    <source>
        <dbReference type="ARBA" id="ARBA00022676"/>
    </source>
</evidence>
<keyword evidence="4" id="KW-0800">Toxin</keyword>
<dbReference type="Proteomes" id="UP000663823">
    <property type="component" value="Unassembled WGS sequence"/>
</dbReference>
<dbReference type="EC" id="2.4.2.31" evidence="10"/>
<keyword evidence="7" id="KW-0548">Nucleotidyltransferase</keyword>
<keyword evidence="5 10" id="KW-0328">Glycosyltransferase</keyword>
<dbReference type="InterPro" id="IPR050999">
    <property type="entry name" value="ADP-ribosyltransferase_ARG"/>
</dbReference>
<evidence type="ECO:0000256" key="10">
    <source>
        <dbReference type="RuleBase" id="RU361228"/>
    </source>
</evidence>
<dbReference type="Pfam" id="PF01129">
    <property type="entry name" value="ART"/>
    <property type="match status" value="1"/>
</dbReference>
<keyword evidence="3" id="KW-0964">Secreted</keyword>
<keyword evidence="8" id="KW-0843">Virulence</keyword>
<evidence type="ECO:0000256" key="9">
    <source>
        <dbReference type="ARBA" id="ARBA00047597"/>
    </source>
</evidence>
<keyword evidence="10" id="KW-0520">NAD</keyword>
<dbReference type="Gene3D" id="3.90.176.10">
    <property type="entry name" value="Toxin ADP-ribosyltransferase, Chain A, domain 1"/>
    <property type="match status" value="1"/>
</dbReference>
<gene>
    <name evidence="15" type="ORF">FNK824_LOCUS22089</name>
    <name evidence="14" type="ORF">OTI717_LOCUS19432</name>
    <name evidence="13" type="ORF">RFH988_LOCUS15814</name>
    <name evidence="12" type="ORF">SEV965_LOCUS9740</name>
</gene>
<dbReference type="GO" id="GO:0090729">
    <property type="term" value="F:toxin activity"/>
    <property type="evidence" value="ECO:0007669"/>
    <property type="project" value="UniProtKB-KW"/>
</dbReference>
<dbReference type="EMBL" id="CAJOBE010004397">
    <property type="protein sequence ID" value="CAF3929967.1"/>
    <property type="molecule type" value="Genomic_DNA"/>
</dbReference>
<evidence type="ECO:0000256" key="7">
    <source>
        <dbReference type="ARBA" id="ARBA00022695"/>
    </source>
</evidence>
<evidence type="ECO:0000256" key="2">
    <source>
        <dbReference type="ARBA" id="ARBA00009558"/>
    </source>
</evidence>
<dbReference type="EMBL" id="CAJNOO010000784">
    <property type="protein sequence ID" value="CAF1033003.1"/>
    <property type="molecule type" value="Genomic_DNA"/>
</dbReference>
<evidence type="ECO:0000256" key="1">
    <source>
        <dbReference type="ARBA" id="ARBA00004613"/>
    </source>
</evidence>
<dbReference type="OrthoDB" id="423533at2759"/>
<keyword evidence="10" id="KW-0521">NADP</keyword>
<keyword evidence="6 10" id="KW-0808">Transferase</keyword>
<feature type="region of interest" description="Disordered" evidence="11">
    <location>
        <begin position="242"/>
        <end position="293"/>
    </location>
</feature>
<dbReference type="InterPro" id="IPR000768">
    <property type="entry name" value="ART"/>
</dbReference>
<protein>
    <recommendedName>
        <fullName evidence="10">NAD(P)(+)--arginine ADP-ribosyltransferase</fullName>
        <ecNumber evidence="10">2.4.2.31</ecNumber>
    </recommendedName>
    <alternativeName>
        <fullName evidence="10">Mono(ADP-ribosyl)transferase</fullName>
    </alternativeName>
</protein>
<evidence type="ECO:0000256" key="4">
    <source>
        <dbReference type="ARBA" id="ARBA00022656"/>
    </source>
</evidence>
<organism evidence="15 16">
    <name type="scientific">Rotaria sordida</name>
    <dbReference type="NCBI Taxonomy" id="392033"/>
    <lineage>
        <taxon>Eukaryota</taxon>
        <taxon>Metazoa</taxon>
        <taxon>Spiralia</taxon>
        <taxon>Gnathifera</taxon>
        <taxon>Rotifera</taxon>
        <taxon>Eurotatoria</taxon>
        <taxon>Bdelloidea</taxon>
        <taxon>Philodinida</taxon>
        <taxon>Philodinidae</taxon>
        <taxon>Rotaria</taxon>
    </lineage>
</organism>
<proteinExistence type="inferred from homology"/>
<comment type="catalytic activity">
    <reaction evidence="9 10">
        <text>L-arginyl-[protein] + NAD(+) = N(omega)-(ADP-D-ribosyl)-L-arginyl-[protein] + nicotinamide + H(+)</text>
        <dbReference type="Rhea" id="RHEA:19149"/>
        <dbReference type="Rhea" id="RHEA-COMP:10532"/>
        <dbReference type="Rhea" id="RHEA-COMP:15087"/>
        <dbReference type="ChEBI" id="CHEBI:15378"/>
        <dbReference type="ChEBI" id="CHEBI:17154"/>
        <dbReference type="ChEBI" id="CHEBI:29965"/>
        <dbReference type="ChEBI" id="CHEBI:57540"/>
        <dbReference type="ChEBI" id="CHEBI:142554"/>
        <dbReference type="EC" id="2.4.2.31"/>
    </reaction>
</comment>
<dbReference type="EMBL" id="CAJOAX010002830">
    <property type="protein sequence ID" value="CAF3821419.1"/>
    <property type="molecule type" value="Genomic_DNA"/>
</dbReference>
<dbReference type="EMBL" id="CAJNOU010000385">
    <property type="protein sequence ID" value="CAF0980697.1"/>
    <property type="molecule type" value="Genomic_DNA"/>
</dbReference>
<evidence type="ECO:0000256" key="6">
    <source>
        <dbReference type="ARBA" id="ARBA00022679"/>
    </source>
</evidence>
<evidence type="ECO:0000313" key="15">
    <source>
        <dbReference type="EMBL" id="CAF3929967.1"/>
    </source>
</evidence>
<evidence type="ECO:0000313" key="16">
    <source>
        <dbReference type="Proteomes" id="UP000663874"/>
    </source>
</evidence>
<name>A0A819JFS0_9BILA</name>
<dbReference type="PROSITE" id="PS51996">
    <property type="entry name" value="TR_MART"/>
    <property type="match status" value="1"/>
</dbReference>
<evidence type="ECO:0000313" key="14">
    <source>
        <dbReference type="EMBL" id="CAF3821419.1"/>
    </source>
</evidence>
<sequence>MAHKNLKRFAPQHALRVLENFTPSEIPRKPIVHFETVSNVSIEASVDPLVSLVPDIKIMVSKAKQKCNGPKDDLTIDESASIMLYSLEWEPREKSFYVILNNTLRAEDEEKLKPWHLYLKLLVTALEKLPSISKTIYRGVKMDLSAQYPIGKTFVWWAFSSCTASIEVLQSEQFLGKTGSRTLFNIDCDSGKDIQQHSFFPTEDEILLIAARKFKVVSRLDSGNDLHIIQVKEIESDYPLLGSSSKKHDSTQSDNRSLLSRREDSTTTSVGSSEPLGSAPPMPPQFAAGPRPQNRLISHDSCLSEHYGIFIYLTE</sequence>
<dbReference type="GO" id="GO:0106274">
    <property type="term" value="F:NAD+-protein-arginine ADP-ribosyltransferase activity"/>
    <property type="evidence" value="ECO:0007669"/>
    <property type="project" value="UniProtKB-EC"/>
</dbReference>
<dbReference type="PANTHER" id="PTHR10339">
    <property type="entry name" value="ADP-RIBOSYLTRANSFERASE"/>
    <property type="match status" value="1"/>
</dbReference>
<dbReference type="AlphaFoldDB" id="A0A819JFS0"/>
<dbReference type="GO" id="GO:0016779">
    <property type="term" value="F:nucleotidyltransferase activity"/>
    <property type="evidence" value="ECO:0007669"/>
    <property type="project" value="UniProtKB-KW"/>
</dbReference>
<reference evidence="15" key="1">
    <citation type="submission" date="2021-02" db="EMBL/GenBank/DDBJ databases">
        <authorList>
            <person name="Nowell W R."/>
        </authorList>
    </citation>
    <scope>NUCLEOTIDE SEQUENCE</scope>
</reference>
<comment type="similarity">
    <text evidence="2 10">Belongs to the Arg-specific ADP-ribosyltransferase family.</text>
</comment>
<dbReference type="Proteomes" id="UP000663874">
    <property type="component" value="Unassembled WGS sequence"/>
</dbReference>
<evidence type="ECO:0000313" key="12">
    <source>
        <dbReference type="EMBL" id="CAF0980697.1"/>
    </source>
</evidence>
<comment type="caution">
    <text evidence="15">The sequence shown here is derived from an EMBL/GenBank/DDBJ whole genome shotgun (WGS) entry which is preliminary data.</text>
</comment>
<evidence type="ECO:0000256" key="3">
    <source>
        <dbReference type="ARBA" id="ARBA00022525"/>
    </source>
</evidence>
<comment type="subcellular location">
    <subcellularLocation>
        <location evidence="1">Secreted</location>
    </subcellularLocation>
</comment>
<accession>A0A819JFS0</accession>